<evidence type="ECO:0000313" key="7">
    <source>
        <dbReference type="Proteomes" id="UP000190229"/>
    </source>
</evidence>
<dbReference type="Pfam" id="PF00486">
    <property type="entry name" value="Trans_reg_C"/>
    <property type="match status" value="1"/>
</dbReference>
<dbReference type="SUPFAM" id="SSF46894">
    <property type="entry name" value="C-terminal effector domain of the bipartite response regulators"/>
    <property type="match status" value="1"/>
</dbReference>
<feature type="domain" description="OmpR/PhoB-type" evidence="5">
    <location>
        <begin position="7"/>
        <end position="105"/>
    </location>
</feature>
<sequence>MKLDGIENLVYLDDGLYIDVHLNRVVKNGFILPFSATQARLIKRLSQDMGKPISSAELIRYIWGEEGISRNADLYTCVNRIRSRIGDSGKKYLLSVHKVGYMLVSYATMKQ</sequence>
<dbReference type="AlphaFoldDB" id="A0A1V4EVA3"/>
<comment type="caution">
    <text evidence="6">The sequence shown here is derived from an EMBL/GenBank/DDBJ whole genome shotgun (WGS) entry which is preliminary data.</text>
</comment>
<dbReference type="InterPro" id="IPR016032">
    <property type="entry name" value="Sig_transdc_resp-reg_C-effctor"/>
</dbReference>
<dbReference type="GO" id="GO:0006355">
    <property type="term" value="P:regulation of DNA-templated transcription"/>
    <property type="evidence" value="ECO:0007669"/>
    <property type="project" value="InterPro"/>
</dbReference>
<dbReference type="InterPro" id="IPR036388">
    <property type="entry name" value="WH-like_DNA-bd_sf"/>
</dbReference>
<gene>
    <name evidence="6" type="ORF">B2M26_05275</name>
</gene>
<organism evidence="6 7">
    <name type="scientific">Ferroacidibacillus organovorans</name>
    <dbReference type="NCBI Taxonomy" id="1765683"/>
    <lineage>
        <taxon>Bacteria</taxon>
        <taxon>Bacillati</taxon>
        <taxon>Bacillota</taxon>
        <taxon>Bacilli</taxon>
        <taxon>Bacillales</taxon>
        <taxon>Alicyclobacillaceae</taxon>
        <taxon>Ferroacidibacillus</taxon>
    </lineage>
</organism>
<evidence type="ECO:0000313" key="6">
    <source>
        <dbReference type="EMBL" id="OPG16770.1"/>
    </source>
</evidence>
<dbReference type="SMART" id="SM00862">
    <property type="entry name" value="Trans_reg_C"/>
    <property type="match status" value="1"/>
</dbReference>
<evidence type="ECO:0000256" key="1">
    <source>
        <dbReference type="ARBA" id="ARBA00023015"/>
    </source>
</evidence>
<proteinExistence type="predicted"/>
<name>A0A1V4EVA3_9BACL</name>
<accession>A0A1V4EVA3</accession>
<evidence type="ECO:0000256" key="2">
    <source>
        <dbReference type="ARBA" id="ARBA00023125"/>
    </source>
</evidence>
<evidence type="ECO:0000256" key="3">
    <source>
        <dbReference type="ARBA" id="ARBA00023163"/>
    </source>
</evidence>
<keyword evidence="3" id="KW-0804">Transcription</keyword>
<protein>
    <recommendedName>
        <fullName evidence="5">OmpR/PhoB-type domain-containing protein</fullName>
    </recommendedName>
</protein>
<dbReference type="EMBL" id="MWPS01000014">
    <property type="protein sequence ID" value="OPG16770.1"/>
    <property type="molecule type" value="Genomic_DNA"/>
</dbReference>
<dbReference type="Gene3D" id="1.10.10.10">
    <property type="entry name" value="Winged helix-like DNA-binding domain superfamily/Winged helix DNA-binding domain"/>
    <property type="match status" value="1"/>
</dbReference>
<reference evidence="6 7" key="1">
    <citation type="submission" date="2017-02" db="EMBL/GenBank/DDBJ databases">
        <title>Draft genome of Acidibacillus ferrooxidans Huett2.</title>
        <authorList>
            <person name="Schopf S."/>
        </authorList>
    </citation>
    <scope>NUCLEOTIDE SEQUENCE [LARGE SCALE GENOMIC DNA]</scope>
    <source>
        <strain evidence="6 7">Huett2</strain>
    </source>
</reference>
<dbReference type="GO" id="GO:0000160">
    <property type="term" value="P:phosphorelay signal transduction system"/>
    <property type="evidence" value="ECO:0007669"/>
    <property type="project" value="InterPro"/>
</dbReference>
<keyword evidence="1" id="KW-0805">Transcription regulation</keyword>
<evidence type="ECO:0000259" key="5">
    <source>
        <dbReference type="PROSITE" id="PS51755"/>
    </source>
</evidence>
<keyword evidence="7" id="KW-1185">Reference proteome</keyword>
<dbReference type="GO" id="GO:0003677">
    <property type="term" value="F:DNA binding"/>
    <property type="evidence" value="ECO:0007669"/>
    <property type="project" value="UniProtKB-UniRule"/>
</dbReference>
<dbReference type="PROSITE" id="PS51755">
    <property type="entry name" value="OMPR_PHOB"/>
    <property type="match status" value="1"/>
</dbReference>
<dbReference type="RefSeq" id="WP_079290131.1">
    <property type="nucleotide sequence ID" value="NZ_MWPS01000014.1"/>
</dbReference>
<dbReference type="InterPro" id="IPR001867">
    <property type="entry name" value="OmpR/PhoB-type_DNA-bd"/>
</dbReference>
<keyword evidence="2 4" id="KW-0238">DNA-binding</keyword>
<feature type="DNA-binding region" description="OmpR/PhoB-type" evidence="4">
    <location>
        <begin position="7"/>
        <end position="105"/>
    </location>
</feature>
<evidence type="ECO:0000256" key="4">
    <source>
        <dbReference type="PROSITE-ProRule" id="PRU01091"/>
    </source>
</evidence>
<dbReference type="Proteomes" id="UP000190229">
    <property type="component" value="Unassembled WGS sequence"/>
</dbReference>